<evidence type="ECO:0000313" key="3">
    <source>
        <dbReference type="Proteomes" id="UP000503447"/>
    </source>
</evidence>
<dbReference type="EMBL" id="CP053452">
    <property type="protein sequence ID" value="QJW92902.1"/>
    <property type="molecule type" value="Genomic_DNA"/>
</dbReference>
<gene>
    <name evidence="2" type="ORF">FTUN_0399</name>
</gene>
<feature type="region of interest" description="Disordered" evidence="1">
    <location>
        <begin position="45"/>
        <end position="65"/>
    </location>
</feature>
<proteinExistence type="predicted"/>
<dbReference type="KEGG" id="ftj:FTUN_0399"/>
<organism evidence="2 3">
    <name type="scientific">Frigoriglobus tundricola</name>
    <dbReference type="NCBI Taxonomy" id="2774151"/>
    <lineage>
        <taxon>Bacteria</taxon>
        <taxon>Pseudomonadati</taxon>
        <taxon>Planctomycetota</taxon>
        <taxon>Planctomycetia</taxon>
        <taxon>Gemmatales</taxon>
        <taxon>Gemmataceae</taxon>
        <taxon>Frigoriglobus</taxon>
    </lineage>
</organism>
<protein>
    <submittedName>
        <fullName evidence="2">Uncharacterized protein</fullName>
    </submittedName>
</protein>
<keyword evidence="3" id="KW-1185">Reference proteome</keyword>
<name>A0A6M5YIV4_9BACT</name>
<reference evidence="3" key="1">
    <citation type="submission" date="2020-05" db="EMBL/GenBank/DDBJ databases">
        <title>Frigoriglobus tundricola gen. nov., sp. nov., a psychrotolerant cellulolytic planctomycete of the family Gemmataceae with two divergent copies of 16S rRNA gene.</title>
        <authorList>
            <person name="Kulichevskaya I.S."/>
            <person name="Ivanova A.A."/>
            <person name="Naumoff D.G."/>
            <person name="Beletsky A.V."/>
            <person name="Rijpstra W.I.C."/>
            <person name="Sinninghe Damste J.S."/>
            <person name="Mardanov A.V."/>
            <person name="Ravin N.V."/>
            <person name="Dedysh S.N."/>
        </authorList>
    </citation>
    <scope>NUCLEOTIDE SEQUENCE [LARGE SCALE GENOMIC DNA]</scope>
    <source>
        <strain evidence="3">PL17</strain>
    </source>
</reference>
<dbReference type="AlphaFoldDB" id="A0A6M5YIV4"/>
<feature type="compositionally biased region" description="Basic and acidic residues" evidence="1">
    <location>
        <begin position="45"/>
        <end position="56"/>
    </location>
</feature>
<accession>A0A6M5YIV4</accession>
<evidence type="ECO:0000256" key="1">
    <source>
        <dbReference type="SAM" id="MobiDB-lite"/>
    </source>
</evidence>
<sequence length="103" mass="11587">MDGVAIIVLRTESQLSGELAMCRRLMLLLCLVALVGCNRFSGPLETRRMGKVDPQERLPNGDTKPIYSIEEQQQRGRERLAITEDDYRIGPNGYISRPSPIGR</sequence>
<evidence type="ECO:0000313" key="2">
    <source>
        <dbReference type="EMBL" id="QJW92902.1"/>
    </source>
</evidence>
<dbReference type="Proteomes" id="UP000503447">
    <property type="component" value="Chromosome"/>
</dbReference>